<reference evidence="1 2" key="1">
    <citation type="journal article" date="2022" name="bioRxiv">
        <title>Genomics of Preaxostyla Flagellates Illuminates Evolutionary Transitions and the Path Towards Mitochondrial Loss.</title>
        <authorList>
            <person name="Novak L.V.F."/>
            <person name="Treitli S.C."/>
            <person name="Pyrih J."/>
            <person name="Halakuc P."/>
            <person name="Pipaliya S.V."/>
            <person name="Vacek V."/>
            <person name="Brzon O."/>
            <person name="Soukal P."/>
            <person name="Eme L."/>
            <person name="Dacks J.B."/>
            <person name="Karnkowska A."/>
            <person name="Elias M."/>
            <person name="Hampl V."/>
        </authorList>
    </citation>
    <scope>NUCLEOTIDE SEQUENCE [LARGE SCALE GENOMIC DNA]</scope>
    <source>
        <strain evidence="1">NAU3</strain>
        <tissue evidence="1">Gut</tissue>
    </source>
</reference>
<dbReference type="Proteomes" id="UP001281761">
    <property type="component" value="Unassembled WGS sequence"/>
</dbReference>
<accession>A0ABQ9WY06</accession>
<name>A0ABQ9WY06_9EUKA</name>
<keyword evidence="2" id="KW-1185">Reference proteome</keyword>
<organism evidence="1 2">
    <name type="scientific">Blattamonas nauphoetae</name>
    <dbReference type="NCBI Taxonomy" id="2049346"/>
    <lineage>
        <taxon>Eukaryota</taxon>
        <taxon>Metamonada</taxon>
        <taxon>Preaxostyla</taxon>
        <taxon>Oxymonadida</taxon>
        <taxon>Blattamonas</taxon>
    </lineage>
</organism>
<sequence length="95" mass="10587">MHACVEEAYARLQSIFSEAFVQQPAICADELTAILAEWNTLSAAFLERNGFAGRRLDERTISSLLEWLSDAGQLMHVFLKDGGMLFMRNCSSLGD</sequence>
<gene>
    <name evidence="1" type="ORF">BLNAU_20877</name>
</gene>
<protein>
    <submittedName>
        <fullName evidence="1">Uncharacterized protein</fullName>
    </submittedName>
</protein>
<evidence type="ECO:0000313" key="1">
    <source>
        <dbReference type="EMBL" id="KAK2944208.1"/>
    </source>
</evidence>
<proteinExistence type="predicted"/>
<comment type="caution">
    <text evidence="1">The sequence shown here is derived from an EMBL/GenBank/DDBJ whole genome shotgun (WGS) entry which is preliminary data.</text>
</comment>
<dbReference type="EMBL" id="JARBJD010000309">
    <property type="protein sequence ID" value="KAK2944208.1"/>
    <property type="molecule type" value="Genomic_DNA"/>
</dbReference>
<evidence type="ECO:0000313" key="2">
    <source>
        <dbReference type="Proteomes" id="UP001281761"/>
    </source>
</evidence>